<dbReference type="InterPro" id="IPR029055">
    <property type="entry name" value="Ntn_hydrolases_N"/>
</dbReference>
<dbReference type="PIRSF" id="PIRSF000485">
    <property type="entry name" value="Amd_phspho_trans"/>
    <property type="match status" value="1"/>
</dbReference>
<dbReference type="Gene3D" id="3.40.50.2020">
    <property type="match status" value="1"/>
</dbReference>
<feature type="active site" description="Nucleophile" evidence="7 9">
    <location>
        <position position="47"/>
    </location>
</feature>
<reference evidence="14" key="1">
    <citation type="submission" date="2018-03" db="EMBL/GenBank/DDBJ databases">
        <authorList>
            <person name="Zecchin S."/>
        </authorList>
    </citation>
    <scope>NUCLEOTIDE SEQUENCE [LARGE SCALE GENOMIC DNA]</scope>
</reference>
<dbReference type="InterPro" id="IPR000836">
    <property type="entry name" value="PRTase_dom"/>
</dbReference>
<evidence type="ECO:0000256" key="8">
    <source>
        <dbReference type="PIRNR" id="PIRNR000485"/>
    </source>
</evidence>
<evidence type="ECO:0000256" key="10">
    <source>
        <dbReference type="PIRSR" id="PIRSR000485-2"/>
    </source>
</evidence>
<keyword evidence="7 10" id="KW-0460">Magnesium</keyword>
<dbReference type="EMBL" id="OUUY01000078">
    <property type="protein sequence ID" value="SPQ00777.1"/>
    <property type="molecule type" value="Genomic_DNA"/>
</dbReference>
<dbReference type="InterPro" id="IPR005854">
    <property type="entry name" value="PurF"/>
</dbReference>
<accession>A0A2U3QH69</accession>
<sequence length="504" mass="55914">MDNHIYKRMRRKVRRAGPHSITKGRCLRCPSHEEHEGIFADKLHEECGVFGIFGHPEAANLTYLGLYSLQHRGQESAGICSADGKQMFVEKSMGLVADIFSEKRLRKLPGHIAIGHNRYSTSGSSILKNVQPIVANFSLGMLALAHNGNLVNASELRKTLEEEGAIFQSTSDSEVVVHLIAHSKGESFYERVIQALKEVSGAFSLLILRENELIAARDTYGVRPLCLGQVDGAYVVASETCALDLISAKYVRDIEPGEIVIINEKGITSLKALPVTEKAFCIFEFIYFSRPDSNIFGGQNVNGIRKEFGRQLARESKIEADLVVPVPDSGVPAAIGFSEESGIPFDFGLIRNHYIGRTFIEPKQSIRHFGVKIKLNPVRKLIEGKRIVVIDDSIVRGTTSKKIVKMLRENGGASEVHLRISSPPTIMPCFYGIDTPTRQELIASSHDVEEIRKYVTADSLAYLSLEGLLKIVPDSGNYCTACFDNVYPISFPGEHLEQLEFFFK</sequence>
<evidence type="ECO:0000256" key="2">
    <source>
        <dbReference type="ARBA" id="ARBA00010138"/>
    </source>
</evidence>
<comment type="cofactor">
    <cofactor evidence="7 11">
        <name>[4Fe-4S] cluster</name>
        <dbReference type="ChEBI" id="CHEBI:49883"/>
    </cofactor>
    <text evidence="7 11">Binds 1 [4Fe-4S] cluster per subunit.</text>
</comment>
<evidence type="ECO:0000259" key="12">
    <source>
        <dbReference type="PROSITE" id="PS51278"/>
    </source>
</evidence>
<keyword evidence="4 7" id="KW-0808">Transferase</keyword>
<evidence type="ECO:0000256" key="11">
    <source>
        <dbReference type="PIRSR" id="PIRSR000485-3"/>
    </source>
</evidence>
<evidence type="ECO:0000256" key="5">
    <source>
        <dbReference type="ARBA" id="ARBA00022755"/>
    </source>
</evidence>
<dbReference type="Proteomes" id="UP000245125">
    <property type="component" value="Unassembled WGS sequence"/>
</dbReference>
<feature type="binding site" evidence="7 11">
    <location>
        <position position="482"/>
    </location>
    <ligand>
        <name>[4Fe-4S] cluster</name>
        <dbReference type="ChEBI" id="CHEBI:49883"/>
    </ligand>
</feature>
<comment type="catalytic activity">
    <reaction evidence="7 8">
        <text>5-phospho-beta-D-ribosylamine + L-glutamate + diphosphate = 5-phospho-alpha-D-ribose 1-diphosphate + L-glutamine + H2O</text>
        <dbReference type="Rhea" id="RHEA:14905"/>
        <dbReference type="ChEBI" id="CHEBI:15377"/>
        <dbReference type="ChEBI" id="CHEBI:29985"/>
        <dbReference type="ChEBI" id="CHEBI:33019"/>
        <dbReference type="ChEBI" id="CHEBI:58017"/>
        <dbReference type="ChEBI" id="CHEBI:58359"/>
        <dbReference type="ChEBI" id="CHEBI:58681"/>
        <dbReference type="EC" id="2.4.2.14"/>
    </reaction>
</comment>
<keyword evidence="5 7" id="KW-0658">Purine biosynthesis</keyword>
<keyword evidence="7 10" id="KW-0479">Metal-binding</keyword>
<organism evidence="13 14">
    <name type="scientific">Candidatus Sulfobium mesophilum</name>
    <dbReference type="NCBI Taxonomy" id="2016548"/>
    <lineage>
        <taxon>Bacteria</taxon>
        <taxon>Pseudomonadati</taxon>
        <taxon>Nitrospirota</taxon>
        <taxon>Nitrospiria</taxon>
        <taxon>Nitrospirales</taxon>
        <taxon>Nitrospiraceae</taxon>
        <taxon>Candidatus Sulfobium</taxon>
    </lineage>
</organism>
<feature type="binding site" evidence="7 11">
    <location>
        <position position="479"/>
    </location>
    <ligand>
        <name>[4Fe-4S] cluster</name>
        <dbReference type="ChEBI" id="CHEBI:49883"/>
    </ligand>
</feature>
<keyword evidence="3 7" id="KW-0328">Glycosyltransferase</keyword>
<dbReference type="NCBIfam" id="TIGR01134">
    <property type="entry name" value="purF"/>
    <property type="match status" value="1"/>
</dbReference>
<dbReference type="UniPathway" id="UPA00074">
    <property type="reaction ID" value="UER00124"/>
</dbReference>
<dbReference type="GO" id="GO:0004044">
    <property type="term" value="F:amidophosphoribosyltransferase activity"/>
    <property type="evidence" value="ECO:0007669"/>
    <property type="project" value="UniProtKB-UniRule"/>
</dbReference>
<dbReference type="InterPro" id="IPR029057">
    <property type="entry name" value="PRTase-like"/>
</dbReference>
<comment type="function">
    <text evidence="7">Catalyzes the formation of phosphoribosylamine from phosphoribosylpyrophosphate (PRPP) and glutamine.</text>
</comment>
<proteinExistence type="inferred from homology"/>
<dbReference type="Pfam" id="PF13537">
    <property type="entry name" value="GATase_7"/>
    <property type="match status" value="1"/>
</dbReference>
<keyword evidence="14" id="KW-1185">Reference proteome</keyword>
<comment type="cofactor">
    <cofactor evidence="7 10">
        <name>Mg(2+)</name>
        <dbReference type="ChEBI" id="CHEBI:18420"/>
    </cofactor>
    <text evidence="7 10">Binds 1 Mg(2+) ion per subunit.</text>
</comment>
<dbReference type="GO" id="GO:0006189">
    <property type="term" value="P:'de novo' IMP biosynthetic process"/>
    <property type="evidence" value="ECO:0007669"/>
    <property type="project" value="UniProtKB-UniRule"/>
</dbReference>
<protein>
    <recommendedName>
        <fullName evidence="7">Amidophosphoribosyltransferase</fullName>
        <shortName evidence="7">ATase</shortName>
        <ecNumber evidence="7">2.4.2.14</ecNumber>
    </recommendedName>
    <alternativeName>
        <fullName evidence="7">Glutamine phosphoribosylpyrophosphate amidotransferase</fullName>
        <shortName evidence="7">GPATase</shortName>
    </alternativeName>
</protein>
<dbReference type="Gene3D" id="3.60.20.10">
    <property type="entry name" value="Glutamine Phosphoribosylpyrophosphate, subunit 1, domain 1"/>
    <property type="match status" value="1"/>
</dbReference>
<comment type="similarity">
    <text evidence="2 7 8">In the C-terminal section; belongs to the purine/pyrimidine phosphoribosyltransferase family.</text>
</comment>
<dbReference type="InterPro" id="IPR035584">
    <property type="entry name" value="PurF_N"/>
</dbReference>
<dbReference type="PROSITE" id="PS51278">
    <property type="entry name" value="GATASE_TYPE_2"/>
    <property type="match status" value="1"/>
</dbReference>
<evidence type="ECO:0000313" key="14">
    <source>
        <dbReference type="Proteomes" id="UP000245125"/>
    </source>
</evidence>
<keyword evidence="7 11" id="KW-0408">Iron</keyword>
<dbReference type="EC" id="2.4.2.14" evidence="7"/>
<evidence type="ECO:0000256" key="9">
    <source>
        <dbReference type="PIRSR" id="PIRSR000485-1"/>
    </source>
</evidence>
<evidence type="ECO:0000313" key="13">
    <source>
        <dbReference type="EMBL" id="SPQ00777.1"/>
    </source>
</evidence>
<evidence type="ECO:0000256" key="4">
    <source>
        <dbReference type="ARBA" id="ARBA00022679"/>
    </source>
</evidence>
<keyword evidence="7" id="KW-0004">4Fe-4S</keyword>
<dbReference type="GO" id="GO:0009113">
    <property type="term" value="P:purine nucleobase biosynthetic process"/>
    <property type="evidence" value="ECO:0007669"/>
    <property type="project" value="UniProtKB-UniRule"/>
</dbReference>
<feature type="binding site" evidence="7 10">
    <location>
        <position position="392"/>
    </location>
    <ligand>
        <name>Mg(2+)</name>
        <dbReference type="ChEBI" id="CHEBI:18420"/>
    </ligand>
</feature>
<dbReference type="CDD" id="cd00715">
    <property type="entry name" value="GPATase_N"/>
    <property type="match status" value="1"/>
</dbReference>
<evidence type="ECO:0000256" key="1">
    <source>
        <dbReference type="ARBA" id="ARBA00005209"/>
    </source>
</evidence>
<dbReference type="AlphaFoldDB" id="A0A2U3QH69"/>
<dbReference type="SUPFAM" id="SSF56235">
    <property type="entry name" value="N-terminal nucleophile aminohydrolases (Ntn hydrolases)"/>
    <property type="match status" value="1"/>
</dbReference>
<keyword evidence="7 11" id="KW-0411">Iron-sulfur</keyword>
<comment type="pathway">
    <text evidence="1 7 8">Purine metabolism; IMP biosynthesis via de novo pathway; N(1)-(5-phospho-D-ribosyl)glycinamide from 5-phospho-alpha-D-ribose 1-diphosphate: step 1/2.</text>
</comment>
<dbReference type="PANTHER" id="PTHR11907">
    <property type="entry name" value="AMIDOPHOSPHORIBOSYLTRANSFERASE"/>
    <property type="match status" value="1"/>
</dbReference>
<dbReference type="GO" id="GO:0051539">
    <property type="term" value="F:4 iron, 4 sulfur cluster binding"/>
    <property type="evidence" value="ECO:0007669"/>
    <property type="project" value="UniProtKB-KW"/>
</dbReference>
<keyword evidence="6 7" id="KW-0315">Glutamine amidotransferase</keyword>
<feature type="binding site" evidence="7 11">
    <location>
        <position position="429"/>
    </location>
    <ligand>
        <name>[4Fe-4S] cluster</name>
        <dbReference type="ChEBI" id="CHEBI:49883"/>
    </ligand>
</feature>
<evidence type="ECO:0000256" key="3">
    <source>
        <dbReference type="ARBA" id="ARBA00022676"/>
    </source>
</evidence>
<feature type="binding site" evidence="7 11">
    <location>
        <position position="281"/>
    </location>
    <ligand>
        <name>[4Fe-4S] cluster</name>
        <dbReference type="ChEBI" id="CHEBI:49883"/>
    </ligand>
</feature>
<name>A0A2U3QH69_9BACT</name>
<dbReference type="CDD" id="cd06223">
    <property type="entry name" value="PRTases_typeI"/>
    <property type="match status" value="1"/>
</dbReference>
<feature type="binding site" evidence="7 10">
    <location>
        <position position="329"/>
    </location>
    <ligand>
        <name>Mg(2+)</name>
        <dbReference type="ChEBI" id="CHEBI:18420"/>
    </ligand>
</feature>
<evidence type="ECO:0000256" key="7">
    <source>
        <dbReference type="HAMAP-Rule" id="MF_01931"/>
    </source>
</evidence>
<gene>
    <name evidence="7 13" type="primary">purF</name>
    <name evidence="13" type="ORF">NBG4_320024</name>
</gene>
<feature type="domain" description="Glutamine amidotransferase type-2" evidence="12">
    <location>
        <begin position="47"/>
        <end position="265"/>
    </location>
</feature>
<dbReference type="InterPro" id="IPR017932">
    <property type="entry name" value="GATase_2_dom"/>
</dbReference>
<feature type="binding site" evidence="7 10">
    <location>
        <position position="391"/>
    </location>
    <ligand>
        <name>Mg(2+)</name>
        <dbReference type="ChEBI" id="CHEBI:18420"/>
    </ligand>
</feature>
<dbReference type="SUPFAM" id="SSF53271">
    <property type="entry name" value="PRTase-like"/>
    <property type="match status" value="1"/>
</dbReference>
<dbReference type="GO" id="GO:0000287">
    <property type="term" value="F:magnesium ion binding"/>
    <property type="evidence" value="ECO:0007669"/>
    <property type="project" value="UniProtKB-UniRule"/>
</dbReference>
<dbReference type="HAMAP" id="MF_01931">
    <property type="entry name" value="PurF"/>
    <property type="match status" value="1"/>
</dbReference>
<evidence type="ECO:0000256" key="6">
    <source>
        <dbReference type="ARBA" id="ARBA00022962"/>
    </source>
</evidence>